<dbReference type="OrthoDB" id="5598852at2759"/>
<dbReference type="AlphaFoldDB" id="A0A6G1GYT3"/>
<accession>A0A6G1GYT3</accession>
<gene>
    <name evidence="2" type="ORF">K402DRAFT_103001</name>
</gene>
<evidence type="ECO:0000313" key="2">
    <source>
        <dbReference type="EMBL" id="KAF1985888.1"/>
    </source>
</evidence>
<dbReference type="EMBL" id="ML977160">
    <property type="protein sequence ID" value="KAF1985888.1"/>
    <property type="molecule type" value="Genomic_DNA"/>
</dbReference>
<evidence type="ECO:0000313" key="3">
    <source>
        <dbReference type="Proteomes" id="UP000800041"/>
    </source>
</evidence>
<dbReference type="Pfam" id="PF01636">
    <property type="entry name" value="APH"/>
    <property type="match status" value="1"/>
</dbReference>
<name>A0A6G1GYT3_9PEZI</name>
<proteinExistence type="predicted"/>
<sequence length="331" mass="37444">MDVYQEAVIEFFKPYPQLSPSSCHQFILDQIAPAILPFSNLKQADVQPCPFQGSMSYTAILSTSSERLVVQFRSSQQDLFGVTEARHIHGDLVPLVSFYGEYEGLFVYTSSFVEGIPYIHALMESPDFEFPLVKTMKALHDMADIITRNAGGNIVPTDPSSLLDGVKSMADAYPFRKANLRSTVLTCISKLMPLLPDLAALPSVLNHQDLGAFNFLIDEPSCHILAVLDWDGALYLPVGSNFHFLEIFFGHMTPISWRNSEDRDELEASFYARVLSNLASQGFGQVTEEQLELQKAIGILEYYSKRILQLRDERTERYLEGYLERLSFMRQ</sequence>
<dbReference type="InterPro" id="IPR011009">
    <property type="entry name" value="Kinase-like_dom_sf"/>
</dbReference>
<dbReference type="Proteomes" id="UP000800041">
    <property type="component" value="Unassembled WGS sequence"/>
</dbReference>
<protein>
    <recommendedName>
        <fullName evidence="1">Aminoglycoside phosphotransferase domain-containing protein</fullName>
    </recommendedName>
</protein>
<dbReference type="SUPFAM" id="SSF56112">
    <property type="entry name" value="Protein kinase-like (PK-like)"/>
    <property type="match status" value="1"/>
</dbReference>
<feature type="domain" description="Aminoglycoside phosphotransferase" evidence="1">
    <location>
        <begin position="85"/>
        <end position="235"/>
    </location>
</feature>
<keyword evidence="3" id="KW-1185">Reference proteome</keyword>
<reference evidence="2" key="1">
    <citation type="journal article" date="2020" name="Stud. Mycol.">
        <title>101 Dothideomycetes genomes: a test case for predicting lifestyles and emergence of pathogens.</title>
        <authorList>
            <person name="Haridas S."/>
            <person name="Albert R."/>
            <person name="Binder M."/>
            <person name="Bloem J."/>
            <person name="Labutti K."/>
            <person name="Salamov A."/>
            <person name="Andreopoulos B."/>
            <person name="Baker S."/>
            <person name="Barry K."/>
            <person name="Bills G."/>
            <person name="Bluhm B."/>
            <person name="Cannon C."/>
            <person name="Castanera R."/>
            <person name="Culley D."/>
            <person name="Daum C."/>
            <person name="Ezra D."/>
            <person name="Gonzalez J."/>
            <person name="Henrissat B."/>
            <person name="Kuo A."/>
            <person name="Liang C."/>
            <person name="Lipzen A."/>
            <person name="Lutzoni F."/>
            <person name="Magnuson J."/>
            <person name="Mondo S."/>
            <person name="Nolan M."/>
            <person name="Ohm R."/>
            <person name="Pangilinan J."/>
            <person name="Park H.-J."/>
            <person name="Ramirez L."/>
            <person name="Alfaro M."/>
            <person name="Sun H."/>
            <person name="Tritt A."/>
            <person name="Yoshinaga Y."/>
            <person name="Zwiers L.-H."/>
            <person name="Turgeon B."/>
            <person name="Goodwin S."/>
            <person name="Spatafora J."/>
            <person name="Crous P."/>
            <person name="Grigoriev I."/>
        </authorList>
    </citation>
    <scope>NUCLEOTIDE SEQUENCE</scope>
    <source>
        <strain evidence="2">CBS 113979</strain>
    </source>
</reference>
<evidence type="ECO:0000259" key="1">
    <source>
        <dbReference type="Pfam" id="PF01636"/>
    </source>
</evidence>
<dbReference type="InterPro" id="IPR002575">
    <property type="entry name" value="Aminoglycoside_PTrfase"/>
</dbReference>
<dbReference type="Gene3D" id="3.90.1200.10">
    <property type="match status" value="1"/>
</dbReference>
<organism evidence="2 3">
    <name type="scientific">Aulographum hederae CBS 113979</name>
    <dbReference type="NCBI Taxonomy" id="1176131"/>
    <lineage>
        <taxon>Eukaryota</taxon>
        <taxon>Fungi</taxon>
        <taxon>Dikarya</taxon>
        <taxon>Ascomycota</taxon>
        <taxon>Pezizomycotina</taxon>
        <taxon>Dothideomycetes</taxon>
        <taxon>Pleosporomycetidae</taxon>
        <taxon>Aulographales</taxon>
        <taxon>Aulographaceae</taxon>
    </lineage>
</organism>